<reference evidence="6" key="1">
    <citation type="submission" date="2023-04" db="EMBL/GenBank/DDBJ databases">
        <title>Black Yeasts Isolated from many extreme environments.</title>
        <authorList>
            <person name="Coleine C."/>
            <person name="Stajich J.E."/>
            <person name="Selbmann L."/>
        </authorList>
    </citation>
    <scope>NUCLEOTIDE SEQUENCE</scope>
    <source>
        <strain evidence="6">CCFEE 5312</strain>
    </source>
</reference>
<dbReference type="InterPro" id="IPR000387">
    <property type="entry name" value="Tyr_Pase_dom"/>
</dbReference>
<dbReference type="GO" id="GO:0046856">
    <property type="term" value="P:phosphatidylinositol dephosphorylation"/>
    <property type="evidence" value="ECO:0007669"/>
    <property type="project" value="TreeGrafter"/>
</dbReference>
<dbReference type="InterPro" id="IPR029021">
    <property type="entry name" value="Prot-tyrosine_phosphatase-like"/>
</dbReference>
<dbReference type="EC" id="3.1.3.67" evidence="1"/>
<protein>
    <recommendedName>
        <fullName evidence="1">phosphatidylinositol-3,4,5-trisphosphate 3-phosphatase</fullName>
        <ecNumber evidence="1">3.1.3.67</ecNumber>
    </recommendedName>
</protein>
<comment type="caution">
    <text evidence="6">The sequence shown here is derived from an EMBL/GenBank/DDBJ whole genome shotgun (WGS) entry which is preliminary data.</text>
</comment>
<keyword evidence="2" id="KW-0378">Hydrolase</keyword>
<sequence length="571" mass="62878">MASILRQIVAGPRAQHAEAGLDLCYVTDTIIATSGPGATYPQVAYRNPLKDLVKFLDLKHGTQWAIWEFRAEGTGYPDEEVYGRVWHYPWPDHHPPPFALIPLIMGSMRNWLKDEKEEGRVVVVHCKAGKGRSGTVCCSYLISEEGWTPEEAMQRFTERRMRPGFGVGISIPSQRRWIGYVDRWAKGGKVYLERPVEILEVHVWGLRDGVKIAVEGYVEEGKVIKKFHTFHGHEREVVRGAIRKEAGLADVAYEMLGRKKSVGKKNALASTEQDPEIKKALDGAQDDVDEKRDDGEVAGGDVIFRPSSRVVLPSSDINIDFERRNKTTFGGFTMVTSVTHVWFNTFFEGNGPEQGGKPDDSGVFEIDFDAMDGIKGSSKKGTRAFDKMAVVWKAVTLARQPSVVITEPAEGEEVKQAQPADWRGEKKPTEEIKRKLGLRPVETESTSISRASSLRSQQSEYANGSEEELNGVRSDVKGKGVDSGSPLSATSNAAGMDTSLPSPVHSGPEKSKTDPLPISHVDGVQDLQSGAKHVSTSDLPGGRPESEMKDADEHKIGQWVKKSHNTSSCTA</sequence>
<evidence type="ECO:0000256" key="1">
    <source>
        <dbReference type="ARBA" id="ARBA00013015"/>
    </source>
</evidence>
<feature type="compositionally biased region" description="Basic and acidic residues" evidence="3">
    <location>
        <begin position="422"/>
        <end position="434"/>
    </location>
</feature>
<dbReference type="Proteomes" id="UP001271007">
    <property type="component" value="Unassembled WGS sequence"/>
</dbReference>
<feature type="region of interest" description="Disordered" evidence="3">
    <location>
        <begin position="409"/>
        <end position="571"/>
    </location>
</feature>
<dbReference type="InterPro" id="IPR029023">
    <property type="entry name" value="Tensin_phosphatase"/>
</dbReference>
<accession>A0AAJ0GGP9</accession>
<dbReference type="GO" id="GO:0005634">
    <property type="term" value="C:nucleus"/>
    <property type="evidence" value="ECO:0007669"/>
    <property type="project" value="TreeGrafter"/>
</dbReference>
<dbReference type="InterPro" id="IPR000340">
    <property type="entry name" value="Dual-sp_phosphatase_cat-dom"/>
</dbReference>
<evidence type="ECO:0000256" key="2">
    <source>
        <dbReference type="ARBA" id="ARBA00022801"/>
    </source>
</evidence>
<dbReference type="GO" id="GO:0016314">
    <property type="term" value="F:phosphatidylinositol-3,4,5-trisphosphate 3-phosphatase activity"/>
    <property type="evidence" value="ECO:0007669"/>
    <property type="project" value="UniProtKB-EC"/>
</dbReference>
<feature type="compositionally biased region" description="Low complexity" evidence="3">
    <location>
        <begin position="443"/>
        <end position="459"/>
    </location>
</feature>
<dbReference type="PROSITE" id="PS00383">
    <property type="entry name" value="TYR_PHOSPHATASE_1"/>
    <property type="match status" value="1"/>
</dbReference>
<dbReference type="InterPro" id="IPR051281">
    <property type="entry name" value="Dual-spec_lipid-protein_phosph"/>
</dbReference>
<evidence type="ECO:0000313" key="6">
    <source>
        <dbReference type="EMBL" id="KAK3057174.1"/>
    </source>
</evidence>
<gene>
    <name evidence="6" type="primary">TEP1</name>
    <name evidence="6" type="ORF">LTR09_002213</name>
</gene>
<dbReference type="GO" id="GO:0042995">
    <property type="term" value="C:cell projection"/>
    <property type="evidence" value="ECO:0007669"/>
    <property type="project" value="TreeGrafter"/>
</dbReference>
<evidence type="ECO:0000259" key="5">
    <source>
        <dbReference type="PROSITE" id="PS51181"/>
    </source>
</evidence>
<dbReference type="CDD" id="cd14497">
    <property type="entry name" value="PTP_PTEN-like"/>
    <property type="match status" value="1"/>
</dbReference>
<keyword evidence="7" id="KW-1185">Reference proteome</keyword>
<proteinExistence type="predicted"/>
<dbReference type="Pfam" id="PF00782">
    <property type="entry name" value="DSPc"/>
    <property type="match status" value="1"/>
</dbReference>
<dbReference type="InterPro" id="IPR016130">
    <property type="entry name" value="Tyr_Pase_AS"/>
</dbReference>
<dbReference type="PANTHER" id="PTHR12305:SF81">
    <property type="entry name" value="PHOSPHATIDYLINOSITOL 3,4,5-TRISPHOSPHATE 3-PHOSPHATASE AND DUAL-SPECIFICITY PROTEIN PHOSPHATASE PTEN"/>
    <property type="match status" value="1"/>
</dbReference>
<dbReference type="GO" id="GO:0043491">
    <property type="term" value="P:phosphatidylinositol 3-kinase/protein kinase B signal transduction"/>
    <property type="evidence" value="ECO:0007669"/>
    <property type="project" value="TreeGrafter"/>
</dbReference>
<feature type="compositionally biased region" description="Basic and acidic residues" evidence="3">
    <location>
        <begin position="544"/>
        <end position="556"/>
    </location>
</feature>
<feature type="domain" description="Tyrosine specific protein phosphatases" evidence="4">
    <location>
        <begin position="102"/>
        <end position="160"/>
    </location>
</feature>
<evidence type="ECO:0000256" key="3">
    <source>
        <dbReference type="SAM" id="MobiDB-lite"/>
    </source>
</evidence>
<dbReference type="EMBL" id="JAWDJX010000004">
    <property type="protein sequence ID" value="KAK3057174.1"/>
    <property type="molecule type" value="Genomic_DNA"/>
</dbReference>
<dbReference type="GO" id="GO:0051896">
    <property type="term" value="P:regulation of phosphatidylinositol 3-kinase/protein kinase B signal transduction"/>
    <property type="evidence" value="ECO:0007669"/>
    <property type="project" value="TreeGrafter"/>
</dbReference>
<dbReference type="PANTHER" id="PTHR12305">
    <property type="entry name" value="PHOSPHATASE WITH HOMOLOGY TO TENSIN"/>
    <property type="match status" value="1"/>
</dbReference>
<dbReference type="Gene3D" id="3.90.190.10">
    <property type="entry name" value="Protein tyrosine phosphatase superfamily"/>
    <property type="match status" value="1"/>
</dbReference>
<evidence type="ECO:0000313" key="7">
    <source>
        <dbReference type="Proteomes" id="UP001271007"/>
    </source>
</evidence>
<dbReference type="PROSITE" id="PS50056">
    <property type="entry name" value="TYR_PHOSPHATASE_2"/>
    <property type="match status" value="1"/>
</dbReference>
<feature type="domain" description="Phosphatase tensin-type" evidence="5">
    <location>
        <begin position="12"/>
        <end position="188"/>
    </location>
</feature>
<organism evidence="6 7">
    <name type="scientific">Extremus antarcticus</name>
    <dbReference type="NCBI Taxonomy" id="702011"/>
    <lineage>
        <taxon>Eukaryota</taxon>
        <taxon>Fungi</taxon>
        <taxon>Dikarya</taxon>
        <taxon>Ascomycota</taxon>
        <taxon>Pezizomycotina</taxon>
        <taxon>Dothideomycetes</taxon>
        <taxon>Dothideomycetidae</taxon>
        <taxon>Mycosphaerellales</taxon>
        <taxon>Extremaceae</taxon>
        <taxon>Extremus</taxon>
    </lineage>
</organism>
<dbReference type="PROSITE" id="PS51181">
    <property type="entry name" value="PPASE_TENSIN"/>
    <property type="match status" value="1"/>
</dbReference>
<dbReference type="GO" id="GO:0005886">
    <property type="term" value="C:plasma membrane"/>
    <property type="evidence" value="ECO:0007669"/>
    <property type="project" value="TreeGrafter"/>
</dbReference>
<dbReference type="AlphaFoldDB" id="A0AAJ0GGP9"/>
<dbReference type="GO" id="GO:0005829">
    <property type="term" value="C:cytosol"/>
    <property type="evidence" value="ECO:0007669"/>
    <property type="project" value="TreeGrafter"/>
</dbReference>
<evidence type="ECO:0000259" key="4">
    <source>
        <dbReference type="PROSITE" id="PS50056"/>
    </source>
</evidence>
<name>A0AAJ0GGP9_9PEZI</name>
<dbReference type="GO" id="GO:0004725">
    <property type="term" value="F:protein tyrosine phosphatase activity"/>
    <property type="evidence" value="ECO:0007669"/>
    <property type="project" value="TreeGrafter"/>
</dbReference>
<dbReference type="SUPFAM" id="SSF52799">
    <property type="entry name" value="(Phosphotyrosine protein) phosphatases II"/>
    <property type="match status" value="1"/>
</dbReference>